<dbReference type="PANTHER" id="PTHR38937:SF2">
    <property type="entry name" value="MEMBRANE PROTEIN OF ER BODY-LIKE PROTEIN ISOFORM X1"/>
    <property type="match status" value="1"/>
</dbReference>
<dbReference type="InterPro" id="IPR052843">
    <property type="entry name" value="ER_body_metal_sequester"/>
</dbReference>
<gene>
    <name evidence="2" type="ORF">POM88_025915</name>
</gene>
<proteinExistence type="predicted"/>
<feature type="transmembrane region" description="Helical" evidence="1">
    <location>
        <begin position="124"/>
        <end position="142"/>
    </location>
</feature>
<name>A0AAD8MN06_9APIA</name>
<accession>A0AAD8MN06</accession>
<dbReference type="EMBL" id="JAUIZM010000006">
    <property type="protein sequence ID" value="KAK1379171.1"/>
    <property type="molecule type" value="Genomic_DNA"/>
</dbReference>
<dbReference type="PANTHER" id="PTHR38937">
    <property type="entry name" value="MEMBRANE PROTEIN OF ER BODY-LIKE PROTEIN"/>
    <property type="match status" value="1"/>
</dbReference>
<organism evidence="2 3">
    <name type="scientific">Heracleum sosnowskyi</name>
    <dbReference type="NCBI Taxonomy" id="360622"/>
    <lineage>
        <taxon>Eukaryota</taxon>
        <taxon>Viridiplantae</taxon>
        <taxon>Streptophyta</taxon>
        <taxon>Embryophyta</taxon>
        <taxon>Tracheophyta</taxon>
        <taxon>Spermatophyta</taxon>
        <taxon>Magnoliopsida</taxon>
        <taxon>eudicotyledons</taxon>
        <taxon>Gunneridae</taxon>
        <taxon>Pentapetalae</taxon>
        <taxon>asterids</taxon>
        <taxon>campanulids</taxon>
        <taxon>Apiales</taxon>
        <taxon>Apiaceae</taxon>
        <taxon>Apioideae</taxon>
        <taxon>apioid superclade</taxon>
        <taxon>Tordylieae</taxon>
        <taxon>Tordyliinae</taxon>
        <taxon>Heracleum</taxon>
    </lineage>
</organism>
<keyword evidence="1" id="KW-1133">Transmembrane helix</keyword>
<protein>
    <submittedName>
        <fullName evidence="2">Uncharacterized protein</fullName>
    </submittedName>
</protein>
<dbReference type="AlphaFoldDB" id="A0AAD8MN06"/>
<keyword evidence="1" id="KW-0472">Membrane</keyword>
<evidence type="ECO:0000256" key="1">
    <source>
        <dbReference type="SAM" id="Phobius"/>
    </source>
</evidence>
<evidence type="ECO:0000313" key="2">
    <source>
        <dbReference type="EMBL" id="KAK1379171.1"/>
    </source>
</evidence>
<sequence>MTEYDIHLVGSRELTETSLSKNKVGEEITVETCQVEPLAAQRVQDLTDPAEIGNLQDLETRIQINEQRGTSTNGIQGVEIIKSIVYGGDLKLLAVAAVALLGIIILAAGKAYVQRAPRSYVKTIAYYVVTALMASGVSYVAGDLINMFLEKFGVFHSSLIVTAPETPVLGRAWASF</sequence>
<evidence type="ECO:0000313" key="3">
    <source>
        <dbReference type="Proteomes" id="UP001237642"/>
    </source>
</evidence>
<dbReference type="Proteomes" id="UP001237642">
    <property type="component" value="Unassembled WGS sequence"/>
</dbReference>
<comment type="caution">
    <text evidence="2">The sequence shown here is derived from an EMBL/GenBank/DDBJ whole genome shotgun (WGS) entry which is preliminary data.</text>
</comment>
<keyword evidence="1" id="KW-0812">Transmembrane</keyword>
<reference evidence="2" key="1">
    <citation type="submission" date="2023-02" db="EMBL/GenBank/DDBJ databases">
        <title>Genome of toxic invasive species Heracleum sosnowskyi carries increased number of genes despite the absence of recent whole-genome duplications.</title>
        <authorList>
            <person name="Schelkunov M."/>
            <person name="Shtratnikova V."/>
            <person name="Makarenko M."/>
            <person name="Klepikova A."/>
            <person name="Omelchenko D."/>
            <person name="Novikova G."/>
            <person name="Obukhova E."/>
            <person name="Bogdanov V."/>
            <person name="Penin A."/>
            <person name="Logacheva M."/>
        </authorList>
    </citation>
    <scope>NUCLEOTIDE SEQUENCE</scope>
    <source>
        <strain evidence="2">Hsosn_3</strain>
        <tissue evidence="2">Leaf</tissue>
    </source>
</reference>
<keyword evidence="3" id="KW-1185">Reference proteome</keyword>
<feature type="transmembrane region" description="Helical" evidence="1">
    <location>
        <begin position="92"/>
        <end position="112"/>
    </location>
</feature>
<reference evidence="2" key="2">
    <citation type="submission" date="2023-05" db="EMBL/GenBank/DDBJ databases">
        <authorList>
            <person name="Schelkunov M.I."/>
        </authorList>
    </citation>
    <scope>NUCLEOTIDE SEQUENCE</scope>
    <source>
        <strain evidence="2">Hsosn_3</strain>
        <tissue evidence="2">Leaf</tissue>
    </source>
</reference>